<dbReference type="Proteomes" id="UP000011996">
    <property type="component" value="Unassembled WGS sequence"/>
</dbReference>
<protein>
    <submittedName>
        <fullName evidence="2">Uncharacterized protein</fullName>
    </submittedName>
</protein>
<feature type="compositionally biased region" description="Polar residues" evidence="1">
    <location>
        <begin position="37"/>
        <end position="50"/>
    </location>
</feature>
<comment type="caution">
    <text evidence="2">The sequence shown here is derived from an EMBL/GenBank/DDBJ whole genome shotgun (WGS) entry which is preliminary data.</text>
</comment>
<reference evidence="2 3" key="1">
    <citation type="journal article" date="2013" name="Mar. Genomics">
        <title>Expression of sulfatases in Rhodopirellula baltica and the diversity of sulfatases in the genus Rhodopirellula.</title>
        <authorList>
            <person name="Wegner C.E."/>
            <person name="Richter-Heitmann T."/>
            <person name="Klindworth A."/>
            <person name="Klockow C."/>
            <person name="Richter M."/>
            <person name="Achstetter T."/>
            <person name="Glockner F.O."/>
            <person name="Harder J."/>
        </authorList>
    </citation>
    <scope>NUCLEOTIDE SEQUENCE [LARGE SCALE GENOMIC DNA]</scope>
    <source>
        <strain evidence="2 3">SH398</strain>
    </source>
</reference>
<evidence type="ECO:0000313" key="2">
    <source>
        <dbReference type="EMBL" id="EMI27859.1"/>
    </source>
</evidence>
<dbReference type="AlphaFoldDB" id="M5SNN8"/>
<dbReference type="EMBL" id="ANOF01000055">
    <property type="protein sequence ID" value="EMI27859.1"/>
    <property type="molecule type" value="Genomic_DNA"/>
</dbReference>
<gene>
    <name evidence="2" type="ORF">RESH_01548</name>
</gene>
<feature type="region of interest" description="Disordered" evidence="1">
    <location>
        <begin position="21"/>
        <end position="50"/>
    </location>
</feature>
<organism evidence="2 3">
    <name type="scientific">Rhodopirellula europaea SH398</name>
    <dbReference type="NCBI Taxonomy" id="1263868"/>
    <lineage>
        <taxon>Bacteria</taxon>
        <taxon>Pseudomonadati</taxon>
        <taxon>Planctomycetota</taxon>
        <taxon>Planctomycetia</taxon>
        <taxon>Pirellulales</taxon>
        <taxon>Pirellulaceae</taxon>
        <taxon>Rhodopirellula</taxon>
    </lineage>
</organism>
<sequence>MTLHAQGGFVLRADSVVDARPARGFSPAGDCSDVLDRSTSSYGTGEQQAT</sequence>
<dbReference type="PATRIC" id="fig|1263868.3.peg.1668"/>
<name>M5SNN8_9BACT</name>
<evidence type="ECO:0000313" key="3">
    <source>
        <dbReference type="Proteomes" id="UP000011996"/>
    </source>
</evidence>
<proteinExistence type="predicted"/>
<evidence type="ECO:0000256" key="1">
    <source>
        <dbReference type="SAM" id="MobiDB-lite"/>
    </source>
</evidence>
<accession>M5SNN8</accession>